<dbReference type="InterPro" id="IPR001054">
    <property type="entry name" value="A/G_cyclase"/>
</dbReference>
<dbReference type="SUPFAM" id="SSF52540">
    <property type="entry name" value="P-loop containing nucleoside triphosphate hydrolases"/>
    <property type="match status" value="1"/>
</dbReference>
<dbReference type="Proteomes" id="UP000198406">
    <property type="component" value="Unassembled WGS sequence"/>
</dbReference>
<feature type="compositionally biased region" description="Low complexity" evidence="3">
    <location>
        <begin position="636"/>
        <end position="660"/>
    </location>
</feature>
<dbReference type="CDD" id="cd07302">
    <property type="entry name" value="CHD"/>
    <property type="match status" value="1"/>
</dbReference>
<dbReference type="EC" id="4.6.1.1" evidence="5"/>
<dbReference type="GO" id="GO:0005524">
    <property type="term" value="F:ATP binding"/>
    <property type="evidence" value="ECO:0007669"/>
    <property type="project" value="UniProtKB-KW"/>
</dbReference>
<reference evidence="5 6" key="1">
    <citation type="journal article" date="2015" name="Plant Cell">
        <title>Oil accumulation by the oleaginous diatom Fistulifera solaris as revealed by the genome and transcriptome.</title>
        <authorList>
            <person name="Tanaka T."/>
            <person name="Maeda Y."/>
            <person name="Veluchamy A."/>
            <person name="Tanaka M."/>
            <person name="Abida H."/>
            <person name="Marechal E."/>
            <person name="Bowler C."/>
            <person name="Muto M."/>
            <person name="Sunaga Y."/>
            <person name="Tanaka M."/>
            <person name="Yoshino T."/>
            <person name="Taniguchi T."/>
            <person name="Fukuda Y."/>
            <person name="Nemoto M."/>
            <person name="Matsumoto M."/>
            <person name="Wong P.S."/>
            <person name="Aburatani S."/>
            <person name="Fujibuchi W."/>
        </authorList>
    </citation>
    <scope>NUCLEOTIDE SEQUENCE [LARGE SCALE GENOMIC DNA]</scope>
    <source>
        <strain evidence="5 6">JPCC DA0580</strain>
    </source>
</reference>
<evidence type="ECO:0000256" key="2">
    <source>
        <dbReference type="ARBA" id="ARBA00022840"/>
    </source>
</evidence>
<sequence>MTADSQMDTIGNGNGDDDVDHSESHANSSSVDETTGRSISTLDYDRYFVEESLLDGLTKYGNSLGVDLMASDNGSLWRSETSVGEVQASDVLKKDQPMNGIQTIAIDEATQRCTTGSSNVDDLRALLQRIGDMPSIRSECQTVVAAPRKADSSEASQEVRAVITRLQSLITHSPAQIQLVEKYTAQKIGAGADDETVVTAQTTVTPIENHTMVELNDSFSKSFTSKNKPNDSYSRDATLANDIEINCGELPSFKNQPQTQPLKHSDHLKVDGLDEIYTGALTFSLQSKDLGGLEDLQPVESRYQKESNHGDNFVKRDPDQESIAEADSKQSESSRDSEETTESDEDESSSGVDDEGCNTETSDLVEISALDICEAEFSAPETKNESKRMMKENDEHTDAASVSSNVEMKTEGAEADNDEEDIDSDSDLEEEETEEDDEFNADDDAFLPNGYLQTPNLPANPMNLDQLLQDCDDFSDSSDDSEYTDSSEGISYGSSDGDSEDDLSDDEYDDLISSMPIALGRSRENPSRVPVQESAPPYLAFPEMPSGGGEGLDLSMLANLRTELQKVGTMIAFNKEGEKFVRRAHILASINNLASNIPACVISHLGQEIRDQLLNKEAKSKFEASRPNRRRINGMADVSSNADSAASSSDADSVDSSFSDQNRSEDRGPRRRLVRRISSDSLDSASDESASVSVSTPDSGGSSCFSLDDFLGANKRLSRRSSFSSSMSWSAQSSSDDDDGGVLPAIATFEGALMFVDISGFTKLKLIGSTVDCLNIHLGLGFGHMNGIHVGDNRNRREYLYIGDAIDQATTACDRAKLGEAVGSEEFISIISQQCGRQKLDPNNTLLVADRSGSFFDTSRYSTKVRNAKSRGVTEEVDGLEADDLIEYRRLMSLYVHPVVVSNDIAAANDFESAGLGGSANDKQKEEAELRSVYVMFIELHLPINLSGDLEQDTEVIHLLNDVMNLVTNKLKHYSGHLRQFIVDDKGFIMIATFGLRGSTFPNLVTERALPATMLIQKALEVKFGVKAKIGATFGDVYCGAVGGSMRHEYAVMGPSVNLAARLMHSPDNPGVLVDNRVRQVASRSYAFEALPAIKAKGYSEPVPIFVPISVSKRTWGSFEPNFVGRENEIREVVQLAHETLISSQSESKFILADGVSGMGKTSFLVHTLESIRQQLEPNAQKHGRVVFINHICLDSEMLVHFSTFQTIFARIMRLYAFSSDDSSNNIIDEDSESHSSDACEPEDSQSKLIESIRGVGRDIQAPPDLVKFATRYLLESNADLATRKSPPKKAVAAFLANAFLRCIEDVGLVVIAIDDVHFTDELTWVILKRILDYANNVILIGTSPVEKSMFRVGDYFWDIMEKHYAFSGRFLEIHLGPLTEDEVRLLISKKLGVKVELVSPDLLHEVMLESGGMPQFAMNVLTLMVDATANDESTRGDTKQKLTSDIILHRVDALDVEVRSTLNIAAVLGDKFALGDIVRVLMAGADSQEKDVRKKVASSLKVAVLEGILVLHDDRDNVLKGKQADFDANSDSTTFSFFKSTWRTTILGLMLGSRQRDVHRKTAENMELRLSADSSLQDWLKLFVHWKSSGSTHNAAKVALSIGSLVEETPEAIESIKVFESSLGMFGWQNNDLEENCGFSSDILSVLAAEDIGDIIRLSVGLGLSQEACDLRHSSYITFANAIRVMDRARNAQDIKDRSIIFPAYMGLSRAFADGKIEQDSKRCYEQAMLYRLLEETRRHGRRVHHIHSLFLQMILFARIGELEKAVAAQSVIRTMYKPIKHTTHLRKAYGFDTGAASFSLCSFYHEMLGNRRQAQSICRSILKRVIPIIDSGPSEAFLVLYPLLFVLKYGGYSVQAKEILEMKLLRPFGAARQYVDKQPYYGEVVEAMSVLLELTSRAPINDNRYNEMGAYVNNRAVSKFGSEVNIFLGRLGRCGDSIIAEICLEMAKSSQDPILSDKMARYGLMVSSFAVSFNRRQGLLLALANIEGIRTELRRIGSTQPDKPLNQ</sequence>
<evidence type="ECO:0000256" key="3">
    <source>
        <dbReference type="SAM" id="MobiDB-lite"/>
    </source>
</evidence>
<feature type="compositionally biased region" description="Acidic residues" evidence="3">
    <location>
        <begin position="413"/>
        <end position="445"/>
    </location>
</feature>
<dbReference type="InterPro" id="IPR027417">
    <property type="entry name" value="P-loop_NTPase"/>
</dbReference>
<feature type="compositionally biased region" description="Basic and acidic residues" evidence="3">
    <location>
        <begin position="326"/>
        <end position="338"/>
    </location>
</feature>
<dbReference type="GO" id="GO:0004016">
    <property type="term" value="F:adenylate cyclase activity"/>
    <property type="evidence" value="ECO:0007669"/>
    <property type="project" value="UniProtKB-EC"/>
</dbReference>
<dbReference type="InterPro" id="IPR029787">
    <property type="entry name" value="Nucleotide_cyclase"/>
</dbReference>
<feature type="compositionally biased region" description="Acidic residues" evidence="3">
    <location>
        <begin position="470"/>
        <end position="485"/>
    </location>
</feature>
<proteinExistence type="predicted"/>
<feature type="compositionally biased region" description="Basic and acidic residues" evidence="3">
    <location>
        <begin position="382"/>
        <end position="398"/>
    </location>
</feature>
<dbReference type="SUPFAM" id="SSF55073">
    <property type="entry name" value="Nucleotide cyclase"/>
    <property type="match status" value="1"/>
</dbReference>
<comment type="caution">
    <text evidence="5">The sequence shown here is derived from an EMBL/GenBank/DDBJ whole genome shotgun (WGS) entry which is preliminary data.</text>
</comment>
<keyword evidence="1" id="KW-0547">Nucleotide-binding</keyword>
<feature type="compositionally biased region" description="Polar residues" evidence="3">
    <location>
        <begin position="1"/>
        <end position="11"/>
    </location>
</feature>
<dbReference type="InterPro" id="IPR041664">
    <property type="entry name" value="AAA_16"/>
</dbReference>
<dbReference type="Pfam" id="PF13191">
    <property type="entry name" value="AAA_16"/>
    <property type="match status" value="1"/>
</dbReference>
<keyword evidence="2" id="KW-0067">ATP-binding</keyword>
<dbReference type="Gene3D" id="3.40.50.300">
    <property type="entry name" value="P-loop containing nucleotide triphosphate hydrolases"/>
    <property type="match status" value="1"/>
</dbReference>
<dbReference type="GO" id="GO:0009190">
    <property type="term" value="P:cyclic nucleotide biosynthetic process"/>
    <property type="evidence" value="ECO:0007669"/>
    <property type="project" value="InterPro"/>
</dbReference>
<feature type="compositionally biased region" description="Acidic residues" evidence="3">
    <location>
        <begin position="497"/>
        <end position="510"/>
    </location>
</feature>
<accession>A0A1Z5JPJ6</accession>
<dbReference type="GO" id="GO:0005737">
    <property type="term" value="C:cytoplasm"/>
    <property type="evidence" value="ECO:0007669"/>
    <property type="project" value="TreeGrafter"/>
</dbReference>
<dbReference type="PANTHER" id="PTHR16305">
    <property type="entry name" value="TESTICULAR SOLUBLE ADENYLYL CYCLASE"/>
    <property type="match status" value="1"/>
</dbReference>
<feature type="region of interest" description="Disordered" evidence="3">
    <location>
        <begin position="620"/>
        <end position="701"/>
    </location>
</feature>
<dbReference type="OrthoDB" id="195026at2759"/>
<dbReference type="InParanoid" id="A0A1Z5JPJ6"/>
<feature type="compositionally biased region" description="Acidic residues" evidence="3">
    <location>
        <begin position="339"/>
        <end position="357"/>
    </location>
</feature>
<feature type="domain" description="Guanylate cyclase" evidence="4">
    <location>
        <begin position="934"/>
        <end position="1064"/>
    </location>
</feature>
<evidence type="ECO:0000313" key="6">
    <source>
        <dbReference type="Proteomes" id="UP000198406"/>
    </source>
</evidence>
<dbReference type="GO" id="GO:0035556">
    <property type="term" value="P:intracellular signal transduction"/>
    <property type="evidence" value="ECO:0007669"/>
    <property type="project" value="InterPro"/>
</dbReference>
<evidence type="ECO:0000313" key="5">
    <source>
        <dbReference type="EMBL" id="GAX15816.1"/>
    </source>
</evidence>
<feature type="compositionally biased region" description="Polar residues" evidence="3">
    <location>
        <begin position="25"/>
        <end position="36"/>
    </location>
</feature>
<feature type="region of interest" description="Disordered" evidence="3">
    <location>
        <begin position="1"/>
        <end position="36"/>
    </location>
</feature>
<keyword evidence="5" id="KW-0456">Lyase</keyword>
<feature type="region of interest" description="Disordered" evidence="3">
    <location>
        <begin position="301"/>
        <end position="546"/>
    </location>
</feature>
<dbReference type="Gene3D" id="3.30.70.1230">
    <property type="entry name" value="Nucleotide cyclase"/>
    <property type="match status" value="2"/>
</dbReference>
<dbReference type="Pfam" id="PF00211">
    <property type="entry name" value="Guanylate_cyc"/>
    <property type="match status" value="1"/>
</dbReference>
<dbReference type="PROSITE" id="PS50125">
    <property type="entry name" value="GUANYLATE_CYCLASE_2"/>
    <property type="match status" value="1"/>
</dbReference>
<evidence type="ECO:0000256" key="1">
    <source>
        <dbReference type="ARBA" id="ARBA00022741"/>
    </source>
</evidence>
<feature type="compositionally biased region" description="Low complexity" evidence="3">
    <location>
        <begin position="486"/>
        <end position="496"/>
    </location>
</feature>
<dbReference type="PANTHER" id="PTHR16305:SF28">
    <property type="entry name" value="GUANYLATE CYCLASE DOMAIN-CONTAINING PROTEIN"/>
    <property type="match status" value="1"/>
</dbReference>
<name>A0A1Z5JPJ6_FISSO</name>
<dbReference type="EMBL" id="BDSP01000096">
    <property type="protein sequence ID" value="GAX15816.1"/>
    <property type="molecule type" value="Genomic_DNA"/>
</dbReference>
<feature type="compositionally biased region" description="Basic and acidic residues" evidence="3">
    <location>
        <begin position="302"/>
        <end position="319"/>
    </location>
</feature>
<organism evidence="5 6">
    <name type="scientific">Fistulifera solaris</name>
    <name type="common">Oleaginous diatom</name>
    <dbReference type="NCBI Taxonomy" id="1519565"/>
    <lineage>
        <taxon>Eukaryota</taxon>
        <taxon>Sar</taxon>
        <taxon>Stramenopiles</taxon>
        <taxon>Ochrophyta</taxon>
        <taxon>Bacillariophyta</taxon>
        <taxon>Bacillariophyceae</taxon>
        <taxon>Bacillariophycidae</taxon>
        <taxon>Naviculales</taxon>
        <taxon>Naviculaceae</taxon>
        <taxon>Fistulifera</taxon>
    </lineage>
</organism>
<gene>
    <name evidence="5" type="ORF">FisN_3Lh262</name>
</gene>
<keyword evidence="6" id="KW-1185">Reference proteome</keyword>
<protein>
    <submittedName>
        <fullName evidence="5">Adenylate cyclase 10</fullName>
        <ecNumber evidence="5">4.6.1.1</ecNumber>
    </submittedName>
</protein>
<evidence type="ECO:0000259" key="4">
    <source>
        <dbReference type="PROSITE" id="PS50125"/>
    </source>
</evidence>
<feature type="compositionally biased region" description="Low complexity" evidence="3">
    <location>
        <begin position="679"/>
        <end position="695"/>
    </location>
</feature>